<keyword evidence="1" id="KW-0732">Signal</keyword>
<evidence type="ECO:0000313" key="3">
    <source>
        <dbReference type="Proteomes" id="UP000198599"/>
    </source>
</evidence>
<sequence length="167" mass="17413">MTRQILSLLGATIALAACTVADPTVVTRLGANPVVSGGTYSSGGGVSIAVDVRENDGKTMLCGVWAQSRAQSVLTKRVEPKLLGSASVSFGDSVLARGLLFMPEVDPAPDYAGQEARCLVTERAWQAGDESRRPQIHIPAQVVHVESDEMGGFAVTFRQTGPGAGES</sequence>
<evidence type="ECO:0008006" key="4">
    <source>
        <dbReference type="Google" id="ProtNLM"/>
    </source>
</evidence>
<dbReference type="Proteomes" id="UP000198599">
    <property type="component" value="Unassembled WGS sequence"/>
</dbReference>
<dbReference type="PROSITE" id="PS51257">
    <property type="entry name" value="PROKAR_LIPOPROTEIN"/>
    <property type="match status" value="1"/>
</dbReference>
<dbReference type="OrthoDB" id="7742414at2"/>
<keyword evidence="3" id="KW-1185">Reference proteome</keyword>
<accession>A0A1I4ZBG7</accession>
<protein>
    <recommendedName>
        <fullName evidence="4">Lipoprotein</fullName>
    </recommendedName>
</protein>
<organism evidence="2 3">
    <name type="scientific">Roseovarius lutimaris</name>
    <dbReference type="NCBI Taxonomy" id="1005928"/>
    <lineage>
        <taxon>Bacteria</taxon>
        <taxon>Pseudomonadati</taxon>
        <taxon>Pseudomonadota</taxon>
        <taxon>Alphaproteobacteria</taxon>
        <taxon>Rhodobacterales</taxon>
        <taxon>Roseobacteraceae</taxon>
        <taxon>Roseovarius</taxon>
    </lineage>
</organism>
<name>A0A1I4ZBG7_9RHOB</name>
<evidence type="ECO:0000256" key="1">
    <source>
        <dbReference type="SAM" id="SignalP"/>
    </source>
</evidence>
<feature type="chain" id="PRO_5011710838" description="Lipoprotein" evidence="1">
    <location>
        <begin position="17"/>
        <end position="167"/>
    </location>
</feature>
<dbReference type="RefSeq" id="WP_092835109.1">
    <property type="nucleotide sequence ID" value="NZ_FOVP01000003.1"/>
</dbReference>
<evidence type="ECO:0000313" key="2">
    <source>
        <dbReference type="EMBL" id="SFN47537.1"/>
    </source>
</evidence>
<feature type="signal peptide" evidence="1">
    <location>
        <begin position="1"/>
        <end position="16"/>
    </location>
</feature>
<reference evidence="3" key="1">
    <citation type="submission" date="2016-10" db="EMBL/GenBank/DDBJ databases">
        <authorList>
            <person name="Varghese N."/>
            <person name="Submissions S."/>
        </authorList>
    </citation>
    <scope>NUCLEOTIDE SEQUENCE [LARGE SCALE GENOMIC DNA]</scope>
    <source>
        <strain evidence="3">DSM 28463</strain>
    </source>
</reference>
<gene>
    <name evidence="2" type="ORF">SAMN04487859_10387</name>
</gene>
<proteinExistence type="predicted"/>
<dbReference type="EMBL" id="FOVP01000003">
    <property type="protein sequence ID" value="SFN47537.1"/>
    <property type="molecule type" value="Genomic_DNA"/>
</dbReference>
<dbReference type="STRING" id="1005928.SAMN04487859_10387"/>
<dbReference type="AlphaFoldDB" id="A0A1I4ZBG7"/>